<dbReference type="PANTHER" id="PTHR17098">
    <property type="entry name" value="NADH-UBIQUINONE OXIDOREDUCTASE MWFE SUBUNIT"/>
    <property type="match status" value="1"/>
</dbReference>
<evidence type="ECO:0000256" key="12">
    <source>
        <dbReference type="ARBA" id="ARBA00023136"/>
    </source>
</evidence>
<name>A0A316ZA34_9BASI</name>
<sequence length="86" mass="9721">MPVPWEAFIPMGLVVVMFGVTGTGFNLAKRMTNDGKPQRHSVDDWDDMMMRRDQRLTGSLRGQATDPIAKPEFATSSVWNTEKHNI</sequence>
<keyword evidence="5" id="KW-0813">Transport</keyword>
<evidence type="ECO:0000256" key="5">
    <source>
        <dbReference type="ARBA" id="ARBA00022448"/>
    </source>
</evidence>
<proteinExistence type="inferred from homology"/>
<evidence type="ECO:0000313" key="16">
    <source>
        <dbReference type="Proteomes" id="UP000245946"/>
    </source>
</evidence>
<evidence type="ECO:0000256" key="10">
    <source>
        <dbReference type="ARBA" id="ARBA00022989"/>
    </source>
</evidence>
<dbReference type="AlphaFoldDB" id="A0A316ZA34"/>
<protein>
    <recommendedName>
        <fullName evidence="4">NADH dehydrogenase [ubiquinone] 1 alpha subcomplex subunit 1</fullName>
    </recommendedName>
</protein>
<dbReference type="EMBL" id="KZ819293">
    <property type="protein sequence ID" value="PWN97874.1"/>
    <property type="molecule type" value="Genomic_DNA"/>
</dbReference>
<keyword evidence="8" id="KW-0999">Mitochondrion inner membrane</keyword>
<comment type="function">
    <text evidence="1">Accessory subunit of the mitochondrial membrane respiratory chain NADH dehydrogenase (Complex I), that is believed not to be involved in catalysis. Complex I functions in the transfer of electrons from NADH to the respiratory chain. The immediate electron acceptor for the enzyme is believed to be ubiquinone.</text>
</comment>
<dbReference type="STRING" id="58919.A0A316ZA34"/>
<keyword evidence="6" id="KW-0679">Respiratory chain</keyword>
<keyword evidence="9" id="KW-0249">Electron transport</keyword>
<keyword evidence="16" id="KW-1185">Reference proteome</keyword>
<dbReference type="InterPro" id="IPR017384">
    <property type="entry name" value="NADH_Ub_cplx-1_asu_su-1"/>
</dbReference>
<organism evidence="15 16">
    <name type="scientific">Tilletiopsis washingtonensis</name>
    <dbReference type="NCBI Taxonomy" id="58919"/>
    <lineage>
        <taxon>Eukaryota</taxon>
        <taxon>Fungi</taxon>
        <taxon>Dikarya</taxon>
        <taxon>Basidiomycota</taxon>
        <taxon>Ustilaginomycotina</taxon>
        <taxon>Exobasidiomycetes</taxon>
        <taxon>Entylomatales</taxon>
        <taxon>Entylomatales incertae sedis</taxon>
        <taxon>Tilletiopsis</taxon>
    </lineage>
</organism>
<evidence type="ECO:0000256" key="3">
    <source>
        <dbReference type="ARBA" id="ARBA00009960"/>
    </source>
</evidence>
<dbReference type="Proteomes" id="UP000245946">
    <property type="component" value="Unassembled WGS sequence"/>
</dbReference>
<dbReference type="Pfam" id="PF15879">
    <property type="entry name" value="MWFE"/>
    <property type="match status" value="1"/>
</dbReference>
<evidence type="ECO:0000256" key="14">
    <source>
        <dbReference type="SAM" id="Phobius"/>
    </source>
</evidence>
<evidence type="ECO:0000256" key="1">
    <source>
        <dbReference type="ARBA" id="ARBA00003195"/>
    </source>
</evidence>
<dbReference type="RefSeq" id="XP_025598153.1">
    <property type="nucleotide sequence ID" value="XM_025744150.1"/>
</dbReference>
<evidence type="ECO:0000256" key="7">
    <source>
        <dbReference type="ARBA" id="ARBA00022692"/>
    </source>
</evidence>
<evidence type="ECO:0000256" key="6">
    <source>
        <dbReference type="ARBA" id="ARBA00022660"/>
    </source>
</evidence>
<comment type="similarity">
    <text evidence="3">Belongs to the complex I NDUFA1 subunit family.</text>
</comment>
<evidence type="ECO:0000256" key="4">
    <source>
        <dbReference type="ARBA" id="ARBA00016392"/>
    </source>
</evidence>
<dbReference type="OrthoDB" id="1920692at2759"/>
<accession>A0A316ZA34</accession>
<evidence type="ECO:0000313" key="15">
    <source>
        <dbReference type="EMBL" id="PWN97874.1"/>
    </source>
</evidence>
<evidence type="ECO:0000256" key="9">
    <source>
        <dbReference type="ARBA" id="ARBA00022982"/>
    </source>
</evidence>
<evidence type="ECO:0000256" key="11">
    <source>
        <dbReference type="ARBA" id="ARBA00023128"/>
    </source>
</evidence>
<feature type="region of interest" description="Disordered" evidence="13">
    <location>
        <begin position="58"/>
        <end position="86"/>
    </location>
</feature>
<keyword evidence="7 14" id="KW-0812">Transmembrane</keyword>
<gene>
    <name evidence="15" type="ORF">FA09DRAFT_338848</name>
</gene>
<comment type="subcellular location">
    <subcellularLocation>
        <location evidence="2">Mitochondrion inner membrane</location>
        <topology evidence="2">Single-pass membrane protein</topology>
        <orientation evidence="2">Matrix side</orientation>
    </subcellularLocation>
</comment>
<evidence type="ECO:0000256" key="13">
    <source>
        <dbReference type="SAM" id="MobiDB-lite"/>
    </source>
</evidence>
<evidence type="ECO:0000256" key="2">
    <source>
        <dbReference type="ARBA" id="ARBA00004298"/>
    </source>
</evidence>
<dbReference type="GeneID" id="37271694"/>
<dbReference type="GO" id="GO:0005743">
    <property type="term" value="C:mitochondrial inner membrane"/>
    <property type="evidence" value="ECO:0007669"/>
    <property type="project" value="UniProtKB-SubCell"/>
</dbReference>
<keyword evidence="10 14" id="KW-1133">Transmembrane helix</keyword>
<keyword evidence="12 14" id="KW-0472">Membrane</keyword>
<feature type="transmembrane region" description="Helical" evidence="14">
    <location>
        <begin position="7"/>
        <end position="28"/>
    </location>
</feature>
<dbReference type="PANTHER" id="PTHR17098:SF2">
    <property type="entry name" value="NADH DEHYDROGENASE [UBIQUINONE] 1 ALPHA SUBCOMPLEX SUBUNIT 1"/>
    <property type="match status" value="1"/>
</dbReference>
<keyword evidence="11" id="KW-0496">Mitochondrion</keyword>
<reference evidence="15 16" key="1">
    <citation type="journal article" date="2018" name="Mol. Biol. Evol.">
        <title>Broad Genomic Sampling Reveals a Smut Pathogenic Ancestry of the Fungal Clade Ustilaginomycotina.</title>
        <authorList>
            <person name="Kijpornyongpan T."/>
            <person name="Mondo S.J."/>
            <person name="Barry K."/>
            <person name="Sandor L."/>
            <person name="Lee J."/>
            <person name="Lipzen A."/>
            <person name="Pangilinan J."/>
            <person name="LaButti K."/>
            <person name="Hainaut M."/>
            <person name="Henrissat B."/>
            <person name="Grigoriev I.V."/>
            <person name="Spatafora J.W."/>
            <person name="Aime M.C."/>
        </authorList>
    </citation>
    <scope>NUCLEOTIDE SEQUENCE [LARGE SCALE GENOMIC DNA]</scope>
    <source>
        <strain evidence="15 16">MCA 4186</strain>
    </source>
</reference>
<evidence type="ECO:0000256" key="8">
    <source>
        <dbReference type="ARBA" id="ARBA00022792"/>
    </source>
</evidence>